<dbReference type="Proteomes" id="UP000436006">
    <property type="component" value="Unassembled WGS sequence"/>
</dbReference>
<comment type="caution">
    <text evidence="3">The sequence shown here is derived from an EMBL/GenBank/DDBJ whole genome shotgun (WGS) entry which is preliminary data.</text>
</comment>
<dbReference type="InterPro" id="IPR041657">
    <property type="entry name" value="HTH_17"/>
</dbReference>
<feature type="domain" description="Helix-turn-helix" evidence="2">
    <location>
        <begin position="43"/>
        <end position="91"/>
    </location>
</feature>
<dbReference type="EMBL" id="WPIN01000014">
    <property type="protein sequence ID" value="MVM34028.1"/>
    <property type="molecule type" value="Genomic_DNA"/>
</dbReference>
<keyword evidence="4" id="KW-1185">Reference proteome</keyword>
<dbReference type="AlphaFoldDB" id="A0A7K1SJW6"/>
<feature type="region of interest" description="Disordered" evidence="1">
    <location>
        <begin position="98"/>
        <end position="127"/>
    </location>
</feature>
<proteinExistence type="predicted"/>
<dbReference type="Pfam" id="PF12728">
    <property type="entry name" value="HTH_17"/>
    <property type="match status" value="1"/>
</dbReference>
<reference evidence="3 4" key="1">
    <citation type="submission" date="2019-12" db="EMBL/GenBank/DDBJ databases">
        <title>Spirosoma sp. HMF4905 genome sequencing and assembly.</title>
        <authorList>
            <person name="Kang H."/>
            <person name="Cha I."/>
            <person name="Kim H."/>
            <person name="Joh K."/>
        </authorList>
    </citation>
    <scope>NUCLEOTIDE SEQUENCE [LARGE SCALE GENOMIC DNA]</scope>
    <source>
        <strain evidence="3 4">HMF4905</strain>
    </source>
</reference>
<organism evidence="3 4">
    <name type="scientific">Spirosoma arboris</name>
    <dbReference type="NCBI Taxonomy" id="2682092"/>
    <lineage>
        <taxon>Bacteria</taxon>
        <taxon>Pseudomonadati</taxon>
        <taxon>Bacteroidota</taxon>
        <taxon>Cytophagia</taxon>
        <taxon>Cytophagales</taxon>
        <taxon>Cytophagaceae</taxon>
        <taxon>Spirosoma</taxon>
    </lineage>
</organism>
<evidence type="ECO:0000256" key="1">
    <source>
        <dbReference type="SAM" id="MobiDB-lite"/>
    </source>
</evidence>
<evidence type="ECO:0000313" key="3">
    <source>
        <dbReference type="EMBL" id="MVM34028.1"/>
    </source>
</evidence>
<evidence type="ECO:0000313" key="4">
    <source>
        <dbReference type="Proteomes" id="UP000436006"/>
    </source>
</evidence>
<accession>A0A7K1SJW6</accession>
<gene>
    <name evidence="3" type="ORF">GO755_28605</name>
</gene>
<evidence type="ECO:0000259" key="2">
    <source>
        <dbReference type="Pfam" id="PF12728"/>
    </source>
</evidence>
<protein>
    <submittedName>
        <fullName evidence="3">Helix-turn-helix domain-containing protein</fullName>
    </submittedName>
</protein>
<sequence length="127" mass="14711">MILDLQKLQNEVSETRQLVQSIREYLDQLAKPSTPIEERPVRVKEVAAFLNKTEATVYGLVYEKKIPHHKPDGTGNLYFFLSELSEWVKNGRKATNGELEEQARQHIATRLDRRKQSKSRKEGYKAA</sequence>
<name>A0A7K1SJW6_9BACT</name>
<dbReference type="RefSeq" id="WP_157588746.1">
    <property type="nucleotide sequence ID" value="NZ_WPIN01000014.1"/>
</dbReference>